<feature type="region of interest" description="Disordered" evidence="4">
    <location>
        <begin position="1"/>
        <end position="48"/>
    </location>
</feature>
<gene>
    <name evidence="5" type="ORF">K461DRAFT_289010</name>
</gene>
<evidence type="ECO:0000256" key="4">
    <source>
        <dbReference type="SAM" id="MobiDB-lite"/>
    </source>
</evidence>
<sequence length="639" mass="73208">MKRRTSPLRAEKKNQSTTHRREASESLFRPRAQWPVTRRKSGVPSADIRRHRETLRGWRNVSTAATLDDLHELFEDDEASSPSRSGSSPPASPEWAKILQQIQSALRQRASDALSKAITPTMVQSGSLAFIEDNTFEDILGLWCSGDYFGDLITQHQLVNEKAAKDMRLTPINQIVEEYISMLTNIAYFRRKSGRRMSTEQYRHLLCAAHSTGSSAIAEFFWQWMNEDRAVPDIDCYAHYLGAHVWNDLLTGYRKKAHVTPQNIMARERRTQGKPYDSYKVREGGIKQFVTRVFQKLVDSGNSANEELICHVMVGLAREGDLKGMQKLMSRTWGINVSNVLADDDSPPSKTLTSDSDLYPTDRLLTTVAFCYAINSDLPKALRIIDYISRHYALTPPIGVWDLLLTWGYNLSRKQPAKSDWQAVLDCDAVYQIWETMQDAPYEISPTLPMYDTLIRTLCGTSRAGEMFAAMEAGLAYRNQTASKQAVREAENAVEELAQSRVRGPRAMERAQRTLEEAHLSAERGARYLKMWAQMFLNHTHDVARRIDLPEADEMCYVHVPQLLQGKWKGFVRRKVEYYTPTGFVEIELADEEQILERHERLREERARTKAVLDLNPRAMGHEWVVKEWQTRRAAAMET</sequence>
<dbReference type="GO" id="GO:0005739">
    <property type="term" value="C:mitochondrion"/>
    <property type="evidence" value="ECO:0007669"/>
    <property type="project" value="UniProtKB-SubCell"/>
</dbReference>
<evidence type="ECO:0000256" key="3">
    <source>
        <dbReference type="ARBA" id="ARBA00023128"/>
    </source>
</evidence>
<dbReference type="Proteomes" id="UP000799439">
    <property type="component" value="Unassembled WGS sequence"/>
</dbReference>
<keyword evidence="6" id="KW-1185">Reference proteome</keyword>
<dbReference type="OrthoDB" id="185373at2759"/>
<dbReference type="AlphaFoldDB" id="A0A9P4J829"/>
<comment type="subcellular location">
    <subcellularLocation>
        <location evidence="1">Mitochondrion</location>
    </subcellularLocation>
</comment>
<evidence type="ECO:0000256" key="1">
    <source>
        <dbReference type="ARBA" id="ARBA00004173"/>
    </source>
</evidence>
<name>A0A9P4J829_9PEZI</name>
<keyword evidence="2" id="KW-0809">Transit peptide</keyword>
<protein>
    <recommendedName>
        <fullName evidence="7">ATPase expression protein 2, mitochondrial</fullName>
    </recommendedName>
</protein>
<dbReference type="Pfam" id="PF12921">
    <property type="entry name" value="ATP13"/>
    <property type="match status" value="1"/>
</dbReference>
<feature type="compositionally biased region" description="Basic and acidic residues" evidence="4">
    <location>
        <begin position="9"/>
        <end position="24"/>
    </location>
</feature>
<accession>A0A9P4J829</accession>
<keyword evidence="3" id="KW-0496">Mitochondrion</keyword>
<evidence type="ECO:0000313" key="5">
    <source>
        <dbReference type="EMBL" id="KAF2156609.1"/>
    </source>
</evidence>
<evidence type="ECO:0000313" key="6">
    <source>
        <dbReference type="Proteomes" id="UP000799439"/>
    </source>
</evidence>
<reference evidence="5" key="1">
    <citation type="journal article" date="2020" name="Stud. Mycol.">
        <title>101 Dothideomycetes genomes: a test case for predicting lifestyles and emergence of pathogens.</title>
        <authorList>
            <person name="Haridas S."/>
            <person name="Albert R."/>
            <person name="Binder M."/>
            <person name="Bloem J."/>
            <person name="Labutti K."/>
            <person name="Salamov A."/>
            <person name="Andreopoulos B."/>
            <person name="Baker S."/>
            <person name="Barry K."/>
            <person name="Bills G."/>
            <person name="Bluhm B."/>
            <person name="Cannon C."/>
            <person name="Castanera R."/>
            <person name="Culley D."/>
            <person name="Daum C."/>
            <person name="Ezra D."/>
            <person name="Gonzalez J."/>
            <person name="Henrissat B."/>
            <person name="Kuo A."/>
            <person name="Liang C."/>
            <person name="Lipzen A."/>
            <person name="Lutzoni F."/>
            <person name="Magnuson J."/>
            <person name="Mondo S."/>
            <person name="Nolan M."/>
            <person name="Ohm R."/>
            <person name="Pangilinan J."/>
            <person name="Park H.-J."/>
            <person name="Ramirez L."/>
            <person name="Alfaro M."/>
            <person name="Sun H."/>
            <person name="Tritt A."/>
            <person name="Yoshinaga Y."/>
            <person name="Zwiers L.-H."/>
            <person name="Turgeon B."/>
            <person name="Goodwin S."/>
            <person name="Spatafora J."/>
            <person name="Crous P."/>
            <person name="Grigoriev I."/>
        </authorList>
    </citation>
    <scope>NUCLEOTIDE SEQUENCE</scope>
    <source>
        <strain evidence="5">CBS 260.36</strain>
    </source>
</reference>
<dbReference type="InterPro" id="IPR024319">
    <property type="entry name" value="ATPase_expression_mit"/>
</dbReference>
<proteinExistence type="predicted"/>
<evidence type="ECO:0000256" key="2">
    <source>
        <dbReference type="ARBA" id="ARBA00022946"/>
    </source>
</evidence>
<dbReference type="EMBL" id="ML996081">
    <property type="protein sequence ID" value="KAF2156609.1"/>
    <property type="molecule type" value="Genomic_DNA"/>
</dbReference>
<organism evidence="5 6">
    <name type="scientific">Myriangium duriaei CBS 260.36</name>
    <dbReference type="NCBI Taxonomy" id="1168546"/>
    <lineage>
        <taxon>Eukaryota</taxon>
        <taxon>Fungi</taxon>
        <taxon>Dikarya</taxon>
        <taxon>Ascomycota</taxon>
        <taxon>Pezizomycotina</taxon>
        <taxon>Dothideomycetes</taxon>
        <taxon>Dothideomycetidae</taxon>
        <taxon>Myriangiales</taxon>
        <taxon>Myriangiaceae</taxon>
        <taxon>Myriangium</taxon>
    </lineage>
</organism>
<evidence type="ECO:0008006" key="7">
    <source>
        <dbReference type="Google" id="ProtNLM"/>
    </source>
</evidence>
<dbReference type="InterPro" id="IPR011990">
    <property type="entry name" value="TPR-like_helical_dom_sf"/>
</dbReference>
<comment type="caution">
    <text evidence="5">The sequence shown here is derived from an EMBL/GenBank/DDBJ whole genome shotgun (WGS) entry which is preliminary data.</text>
</comment>
<dbReference type="Gene3D" id="1.25.40.10">
    <property type="entry name" value="Tetratricopeptide repeat domain"/>
    <property type="match status" value="1"/>
</dbReference>